<feature type="binding site" evidence="5">
    <location>
        <position position="203"/>
    </location>
    <ligand>
        <name>Fe cation</name>
        <dbReference type="ChEBI" id="CHEBI:24875"/>
        <note>catalytic</note>
    </ligand>
</feature>
<dbReference type="GO" id="GO:0046872">
    <property type="term" value="F:metal ion binding"/>
    <property type="evidence" value="ECO:0007669"/>
    <property type="project" value="UniProtKB-KW"/>
</dbReference>
<sequence length="503" mass="56501">MSSISRRCFLAGSLGGAALLPGELFADADRAGATKWPENFFLSENFAPVHEEVTADDLPVRGKIPPELNGMYLRNGPNPQFPPLGNYHWFDGDGMIHGVRFADGRASYMNRYVRTAGWKKEHEAGQALWTGFADPVELKDVTARLIRGESPFKNTANTALVWHHGKLLALWELGFPHELLLPGLETKGLYSFGGALRHAMTAHPKIDARTGEMMVIGYSPLPPFLQYSVIDRTGRVTHTTPVPVRRPVFMHDFAITEQYTVLLELPAVFDPYSSGRGGEFVRFDADHGARIGLLPRHGTGDEIRWFEIEACFVYHVLNAFEQDGKVHLFACRMPNYPKAFGMSATVSVEDFGEIFDRSRPVMYRWTCDLETGNVQEEPLDDAMAEYPRFDDRVTGRTTRYGYVISADPYSSSLLQYELPIGRVRRHFFGRGRMAGETVFAPRPEGTTEEDGWLITYVYDRADEASECVVIDARDITASPVARIRLPQRVPYGFHALWVDGAVL</sequence>
<dbReference type="InterPro" id="IPR004294">
    <property type="entry name" value="Carotenoid_Oase"/>
</dbReference>
<evidence type="ECO:0000256" key="1">
    <source>
        <dbReference type="ARBA" id="ARBA00006787"/>
    </source>
</evidence>
<protein>
    <submittedName>
        <fullName evidence="6">Carotenoid cleavage oxygenase</fullName>
        <ecNumber evidence="6">1.13.11.-</ecNumber>
    </submittedName>
</protein>
<keyword evidence="4 5" id="KW-0408">Iron</keyword>
<dbReference type="OrthoDB" id="6636843at2"/>
<evidence type="ECO:0000256" key="4">
    <source>
        <dbReference type="ARBA" id="ARBA00023004"/>
    </source>
</evidence>
<dbReference type="PROSITE" id="PS51318">
    <property type="entry name" value="TAT"/>
    <property type="match status" value="1"/>
</dbReference>
<dbReference type="Proteomes" id="UP000320496">
    <property type="component" value="Chromosome"/>
</dbReference>
<name>A0A517ZAK0_9PLAN</name>
<comment type="similarity">
    <text evidence="1">Belongs to the carotenoid oxygenase family.</text>
</comment>
<feature type="binding site" evidence="5">
    <location>
        <position position="315"/>
    </location>
    <ligand>
        <name>Fe cation</name>
        <dbReference type="ChEBI" id="CHEBI:24875"/>
        <note>catalytic</note>
    </ligand>
</feature>
<accession>A0A517ZAK0</accession>
<keyword evidence="2 5" id="KW-0479">Metal-binding</keyword>
<feature type="binding site" evidence="5">
    <location>
        <position position="494"/>
    </location>
    <ligand>
        <name>Fe cation</name>
        <dbReference type="ChEBI" id="CHEBI:24875"/>
        <note>catalytic</note>
    </ligand>
</feature>
<dbReference type="EC" id="1.13.11.-" evidence="6"/>
<dbReference type="PANTHER" id="PTHR10543:SF89">
    <property type="entry name" value="CAROTENOID 9,10(9',10')-CLEAVAGE DIOXYGENASE 1"/>
    <property type="match status" value="1"/>
</dbReference>
<comment type="cofactor">
    <cofactor evidence="5">
        <name>Fe(2+)</name>
        <dbReference type="ChEBI" id="CHEBI:29033"/>
    </cofactor>
    <text evidence="5">Binds 1 Fe(2+) ion per subunit.</text>
</comment>
<reference evidence="6 7" key="1">
    <citation type="submission" date="2019-02" db="EMBL/GenBank/DDBJ databases">
        <title>Deep-cultivation of Planctomycetes and their phenomic and genomic characterization uncovers novel biology.</title>
        <authorList>
            <person name="Wiegand S."/>
            <person name="Jogler M."/>
            <person name="Boedeker C."/>
            <person name="Pinto D."/>
            <person name="Vollmers J."/>
            <person name="Rivas-Marin E."/>
            <person name="Kohn T."/>
            <person name="Peeters S.H."/>
            <person name="Heuer A."/>
            <person name="Rast P."/>
            <person name="Oberbeckmann S."/>
            <person name="Bunk B."/>
            <person name="Jeske O."/>
            <person name="Meyerdierks A."/>
            <person name="Storesund J.E."/>
            <person name="Kallscheuer N."/>
            <person name="Luecker S."/>
            <person name="Lage O.M."/>
            <person name="Pohl T."/>
            <person name="Merkel B.J."/>
            <person name="Hornburger P."/>
            <person name="Mueller R.-W."/>
            <person name="Bruemmer F."/>
            <person name="Labrenz M."/>
            <person name="Spormann A.M."/>
            <person name="Op den Camp H."/>
            <person name="Overmann J."/>
            <person name="Amann R."/>
            <person name="Jetten M.S.M."/>
            <person name="Mascher T."/>
            <person name="Medema M.H."/>
            <person name="Devos D.P."/>
            <person name="Kaster A.-K."/>
            <person name="Ovreas L."/>
            <person name="Rohde M."/>
            <person name="Galperin M.Y."/>
            <person name="Jogler C."/>
        </authorList>
    </citation>
    <scope>NUCLEOTIDE SEQUENCE [LARGE SCALE GENOMIC DNA]</scope>
    <source>
        <strain evidence="6 7">Mal4</strain>
    </source>
</reference>
<feature type="binding site" evidence="5">
    <location>
        <position position="251"/>
    </location>
    <ligand>
        <name>Fe cation</name>
        <dbReference type="ChEBI" id="CHEBI:24875"/>
        <note>catalytic</note>
    </ligand>
</feature>
<dbReference type="GO" id="GO:0016121">
    <property type="term" value="P:carotene catabolic process"/>
    <property type="evidence" value="ECO:0007669"/>
    <property type="project" value="TreeGrafter"/>
</dbReference>
<dbReference type="InterPro" id="IPR006311">
    <property type="entry name" value="TAT_signal"/>
</dbReference>
<dbReference type="RefSeq" id="WP_145370666.1">
    <property type="nucleotide sequence ID" value="NZ_CP036275.1"/>
</dbReference>
<dbReference type="EMBL" id="CP036275">
    <property type="protein sequence ID" value="QDU39487.1"/>
    <property type="molecule type" value="Genomic_DNA"/>
</dbReference>
<proteinExistence type="inferred from homology"/>
<keyword evidence="3 6" id="KW-0560">Oxidoreductase</keyword>
<evidence type="ECO:0000256" key="3">
    <source>
        <dbReference type="ARBA" id="ARBA00023002"/>
    </source>
</evidence>
<keyword evidence="7" id="KW-1185">Reference proteome</keyword>
<evidence type="ECO:0000313" key="6">
    <source>
        <dbReference type="EMBL" id="QDU39487.1"/>
    </source>
</evidence>
<dbReference type="KEGG" id="mri:Mal4_38320"/>
<dbReference type="GO" id="GO:0010436">
    <property type="term" value="F:carotenoid dioxygenase activity"/>
    <property type="evidence" value="ECO:0007669"/>
    <property type="project" value="TreeGrafter"/>
</dbReference>
<evidence type="ECO:0000256" key="2">
    <source>
        <dbReference type="ARBA" id="ARBA00022723"/>
    </source>
</evidence>
<organism evidence="6 7">
    <name type="scientific">Maioricimonas rarisocia</name>
    <dbReference type="NCBI Taxonomy" id="2528026"/>
    <lineage>
        <taxon>Bacteria</taxon>
        <taxon>Pseudomonadati</taxon>
        <taxon>Planctomycetota</taxon>
        <taxon>Planctomycetia</taxon>
        <taxon>Planctomycetales</taxon>
        <taxon>Planctomycetaceae</taxon>
        <taxon>Maioricimonas</taxon>
    </lineage>
</organism>
<evidence type="ECO:0000313" key="7">
    <source>
        <dbReference type="Proteomes" id="UP000320496"/>
    </source>
</evidence>
<dbReference type="AlphaFoldDB" id="A0A517ZAK0"/>
<dbReference type="PANTHER" id="PTHR10543">
    <property type="entry name" value="BETA-CAROTENE DIOXYGENASE"/>
    <property type="match status" value="1"/>
</dbReference>
<evidence type="ECO:0000256" key="5">
    <source>
        <dbReference type="PIRSR" id="PIRSR604294-1"/>
    </source>
</evidence>
<gene>
    <name evidence="6" type="ORF">Mal4_38320</name>
</gene>
<dbReference type="Pfam" id="PF03055">
    <property type="entry name" value="RPE65"/>
    <property type="match status" value="1"/>
</dbReference>